<dbReference type="GO" id="GO:0005886">
    <property type="term" value="C:plasma membrane"/>
    <property type="evidence" value="ECO:0007669"/>
    <property type="project" value="TreeGrafter"/>
</dbReference>
<evidence type="ECO:0000256" key="1">
    <source>
        <dbReference type="ARBA" id="ARBA00004141"/>
    </source>
</evidence>
<sequence>MERIKKIPLPISGLILGLAACGNLVQSHGEVYRNIFGAISAIFAVLLIIKIFTSFEQTKKDLENPVIASTFPAFSMSIMILSTYLIPYSDLLARAIWVIGLIFHIILIVWFSMKFISKFDIKKVFPSWFIVYVGIVAGSVSSKAFGYEEVGRWLFYFGLISFIVILPVVIKRVFVVKGIPEPALPTITIMTAPAGLLLAGYMNAFENKSYVAVLALLIISQILYIYVLTQLPKLLSLKFYPSYSAFTFPTVITAIGLKGAANYLKGVNESLKFLSSVALIEEIIAVLLVVYVLIRYISFLSFNVKSN</sequence>
<keyword evidence="3 5" id="KW-1133">Transmembrane helix</keyword>
<evidence type="ECO:0000256" key="5">
    <source>
        <dbReference type="SAM" id="Phobius"/>
    </source>
</evidence>
<feature type="transmembrane region" description="Helical" evidence="5">
    <location>
        <begin position="182"/>
        <end position="204"/>
    </location>
</feature>
<name>A0A4Z0D585_9FIRM</name>
<dbReference type="Proteomes" id="UP000298381">
    <property type="component" value="Unassembled WGS sequence"/>
</dbReference>
<reference evidence="6 7" key="1">
    <citation type="submission" date="2019-03" db="EMBL/GenBank/DDBJ databases">
        <title>Draft genome sequence data and analysis of a Fermenting Bacterium, Soehngenia longevitae strain 1933PT, isolated from petroleum reservoir in Azerbaijan.</title>
        <authorList>
            <person name="Grouzdev D.S."/>
            <person name="Bidzhieva S.K."/>
            <person name="Sokolova D.S."/>
            <person name="Tourova T.P."/>
            <person name="Poltaraus A.B."/>
            <person name="Nazina T.N."/>
        </authorList>
    </citation>
    <scope>NUCLEOTIDE SEQUENCE [LARGE SCALE GENOMIC DNA]</scope>
    <source>
        <strain evidence="6 7">1933P</strain>
    </source>
</reference>
<accession>A0A4Z0D585</accession>
<dbReference type="PANTHER" id="PTHR37955">
    <property type="entry name" value="TELLURITE RESISTANCE PROTEIN TEHA"/>
    <property type="match status" value="1"/>
</dbReference>
<evidence type="ECO:0000256" key="2">
    <source>
        <dbReference type="ARBA" id="ARBA00022692"/>
    </source>
</evidence>
<keyword evidence="2 5" id="KW-0812">Transmembrane</keyword>
<dbReference type="InterPro" id="IPR038665">
    <property type="entry name" value="Voltage-dep_anion_channel_sf"/>
</dbReference>
<feature type="transmembrane region" description="Helical" evidence="5">
    <location>
        <begin position="210"/>
        <end position="228"/>
    </location>
</feature>
<dbReference type="CDD" id="cd09325">
    <property type="entry name" value="TDT_C4-dicarb_trans"/>
    <property type="match status" value="1"/>
</dbReference>
<evidence type="ECO:0000256" key="4">
    <source>
        <dbReference type="ARBA" id="ARBA00023136"/>
    </source>
</evidence>
<evidence type="ECO:0000256" key="3">
    <source>
        <dbReference type="ARBA" id="ARBA00022989"/>
    </source>
</evidence>
<feature type="transmembrane region" description="Helical" evidence="5">
    <location>
        <begin position="273"/>
        <end position="294"/>
    </location>
</feature>
<dbReference type="OrthoDB" id="309023at2"/>
<feature type="transmembrane region" description="Helical" evidence="5">
    <location>
        <begin position="153"/>
        <end position="170"/>
    </location>
</feature>
<protein>
    <submittedName>
        <fullName evidence="6">TDT family transporter</fullName>
    </submittedName>
</protein>
<feature type="transmembrane region" description="Helical" evidence="5">
    <location>
        <begin position="92"/>
        <end position="113"/>
    </location>
</feature>
<feature type="transmembrane region" description="Helical" evidence="5">
    <location>
        <begin position="65"/>
        <end position="86"/>
    </location>
</feature>
<dbReference type="RefSeq" id="WP_135271470.1">
    <property type="nucleotide sequence ID" value="NZ_SRIB01000010.1"/>
</dbReference>
<proteinExistence type="predicted"/>
<gene>
    <name evidence="6" type="ORF">E4100_07755</name>
</gene>
<feature type="transmembrane region" description="Helical" evidence="5">
    <location>
        <begin position="7"/>
        <end position="25"/>
    </location>
</feature>
<dbReference type="Gene3D" id="1.50.10.150">
    <property type="entry name" value="Voltage-dependent anion channel"/>
    <property type="match status" value="1"/>
</dbReference>
<comment type="subcellular location">
    <subcellularLocation>
        <location evidence="1">Membrane</location>
        <topology evidence="1">Multi-pass membrane protein</topology>
    </subcellularLocation>
</comment>
<keyword evidence="4 5" id="KW-0472">Membrane</keyword>
<dbReference type="Pfam" id="PF03595">
    <property type="entry name" value="SLAC1"/>
    <property type="match status" value="1"/>
</dbReference>
<dbReference type="PANTHER" id="PTHR37955:SF1">
    <property type="entry name" value="DEP DOMAIN-CONTAINING PROTEIN"/>
    <property type="match status" value="1"/>
</dbReference>
<feature type="transmembrane region" description="Helical" evidence="5">
    <location>
        <begin position="31"/>
        <end position="53"/>
    </location>
</feature>
<comment type="caution">
    <text evidence="6">The sequence shown here is derived from an EMBL/GenBank/DDBJ whole genome shotgun (WGS) entry which is preliminary data.</text>
</comment>
<keyword evidence="7" id="KW-1185">Reference proteome</keyword>
<dbReference type="AlphaFoldDB" id="A0A4Z0D585"/>
<dbReference type="GO" id="GO:0046583">
    <property type="term" value="F:monoatomic cation efflux transmembrane transporter activity"/>
    <property type="evidence" value="ECO:0007669"/>
    <property type="project" value="TreeGrafter"/>
</dbReference>
<dbReference type="InterPro" id="IPR004695">
    <property type="entry name" value="SLAC1/Mae1/Ssu1/TehA"/>
</dbReference>
<dbReference type="InterPro" id="IPR052951">
    <property type="entry name" value="Tellurite_res_ion_channel"/>
</dbReference>
<feature type="transmembrane region" description="Helical" evidence="5">
    <location>
        <begin position="125"/>
        <end position="147"/>
    </location>
</feature>
<feature type="transmembrane region" description="Helical" evidence="5">
    <location>
        <begin position="240"/>
        <end position="261"/>
    </location>
</feature>
<organism evidence="6 7">
    <name type="scientific">Soehngenia longivitae</name>
    <dbReference type="NCBI Taxonomy" id="2562294"/>
    <lineage>
        <taxon>Bacteria</taxon>
        <taxon>Bacillati</taxon>
        <taxon>Bacillota</taxon>
        <taxon>Tissierellia</taxon>
        <taxon>Tissierellales</taxon>
        <taxon>Tissierellaceae</taxon>
        <taxon>Soehngenia</taxon>
    </lineage>
</organism>
<evidence type="ECO:0000313" key="7">
    <source>
        <dbReference type="Proteomes" id="UP000298381"/>
    </source>
</evidence>
<dbReference type="EMBL" id="SRIB01000010">
    <property type="protein sequence ID" value="TFZ39702.1"/>
    <property type="molecule type" value="Genomic_DNA"/>
</dbReference>
<dbReference type="PROSITE" id="PS51257">
    <property type="entry name" value="PROKAR_LIPOPROTEIN"/>
    <property type="match status" value="1"/>
</dbReference>
<evidence type="ECO:0000313" key="6">
    <source>
        <dbReference type="EMBL" id="TFZ39702.1"/>
    </source>
</evidence>